<name>A0A1N7SE19_9BURK</name>
<dbReference type="AlphaFoldDB" id="A0A1N7SE19"/>
<dbReference type="EMBL" id="CYGX02000057">
    <property type="protein sequence ID" value="SIT45572.1"/>
    <property type="molecule type" value="Genomic_DNA"/>
</dbReference>
<protein>
    <submittedName>
        <fullName evidence="1">Uncharacterized protein</fullName>
    </submittedName>
</protein>
<proteinExistence type="predicted"/>
<evidence type="ECO:0000313" key="1">
    <source>
        <dbReference type="EMBL" id="SIT45572.1"/>
    </source>
</evidence>
<gene>
    <name evidence="1" type="ORF">BN2475_570066</name>
</gene>
<dbReference type="Proteomes" id="UP000187012">
    <property type="component" value="Unassembled WGS sequence"/>
</dbReference>
<accession>A0A1N7SE19</accession>
<organism evidence="1 2">
    <name type="scientific">Paraburkholderia ribeironis</name>
    <dbReference type="NCBI Taxonomy" id="1247936"/>
    <lineage>
        <taxon>Bacteria</taxon>
        <taxon>Pseudomonadati</taxon>
        <taxon>Pseudomonadota</taxon>
        <taxon>Betaproteobacteria</taxon>
        <taxon>Burkholderiales</taxon>
        <taxon>Burkholderiaceae</taxon>
        <taxon>Paraburkholderia</taxon>
    </lineage>
</organism>
<reference evidence="1 2" key="1">
    <citation type="submission" date="2016-12" db="EMBL/GenBank/DDBJ databases">
        <authorList>
            <person name="Song W.-J."/>
            <person name="Kurnit D.M."/>
        </authorList>
    </citation>
    <scope>NUCLEOTIDE SEQUENCE [LARGE SCALE GENOMIC DNA]</scope>
    <source>
        <strain evidence="1 2">STM7296</strain>
    </source>
</reference>
<keyword evidence="2" id="KW-1185">Reference proteome</keyword>
<evidence type="ECO:0000313" key="2">
    <source>
        <dbReference type="Proteomes" id="UP000187012"/>
    </source>
</evidence>
<sequence>MINRFAMEVCVNMETSVPFCRMACQ</sequence>